<comment type="caution">
    <text evidence="2">The sequence shown here is derived from an EMBL/GenBank/DDBJ whole genome shotgun (WGS) entry which is preliminary data.</text>
</comment>
<dbReference type="SUPFAM" id="SSF56112">
    <property type="entry name" value="Protein kinase-like (PK-like)"/>
    <property type="match status" value="1"/>
</dbReference>
<dbReference type="Gene3D" id="3.90.1200.10">
    <property type="match status" value="1"/>
</dbReference>
<dbReference type="EMBL" id="JACJIA010000024">
    <property type="protein sequence ID" value="MBA8957469.1"/>
    <property type="molecule type" value="Genomic_DNA"/>
</dbReference>
<dbReference type="Pfam" id="PF01636">
    <property type="entry name" value="APH"/>
    <property type="match status" value="1"/>
</dbReference>
<dbReference type="InterPro" id="IPR011009">
    <property type="entry name" value="Kinase-like_dom_sf"/>
</dbReference>
<protein>
    <recommendedName>
        <fullName evidence="1">Aminoglycoside phosphotransferase domain-containing protein</fullName>
    </recommendedName>
</protein>
<reference evidence="2 3" key="1">
    <citation type="submission" date="2020-08" db="EMBL/GenBank/DDBJ databases">
        <title>Genomic Encyclopedia of Type Strains, Phase IV (KMG-IV): sequencing the most valuable type-strain genomes for metagenomic binning, comparative biology and taxonomic classification.</title>
        <authorList>
            <person name="Goeker M."/>
        </authorList>
    </citation>
    <scope>NUCLEOTIDE SEQUENCE [LARGE SCALE GENOMIC DNA]</scope>
    <source>
        <strain evidence="2 3">DSM 44197</strain>
    </source>
</reference>
<dbReference type="InterPro" id="IPR002575">
    <property type="entry name" value="Aminoglycoside_PTrfase"/>
</dbReference>
<evidence type="ECO:0000313" key="2">
    <source>
        <dbReference type="EMBL" id="MBA8957469.1"/>
    </source>
</evidence>
<name>A0A7W3LZZ9_ACTNM</name>
<organism evidence="2 3">
    <name type="scientific">Actinomadura namibiensis</name>
    <dbReference type="NCBI Taxonomy" id="182080"/>
    <lineage>
        <taxon>Bacteria</taxon>
        <taxon>Bacillati</taxon>
        <taxon>Actinomycetota</taxon>
        <taxon>Actinomycetes</taxon>
        <taxon>Streptosporangiales</taxon>
        <taxon>Thermomonosporaceae</taxon>
        <taxon>Actinomadura</taxon>
    </lineage>
</organism>
<evidence type="ECO:0000259" key="1">
    <source>
        <dbReference type="Pfam" id="PF01636"/>
    </source>
</evidence>
<accession>A0A7W3LZZ9</accession>
<proteinExistence type="predicted"/>
<sequence length="330" mass="35703">MLQVIIYPSYYDVHFARLGPASRSEAAVTLLQSQLTRLPVTWVQDQHGGFTPDLAARVRSAGGQRVFVKGINTTQVPALAAKYRLEAQATAALPPTAPAPRLLWSQQVAGWLLLMLQDLPGRYPDFAPGSPDLPWVVAALQRAAAMLTPNPWPAAPPAIQELGDLVHGWRALADHPSADLDAWARRHLPALADGERAWLAAADGPTLLHGDLRADNMLLTEGDQTPGRAVWLIDWAQPYQGSPWIDLVDLIPHLILAGHTAAAAEHVVAEPLAQLGVQEEVITSYAIAFAGYWARMSWPPTPSGAPHLRAHQARACQAACQWVAHRTSGC</sequence>
<gene>
    <name evidence="2" type="ORF">HNR61_009162</name>
</gene>
<keyword evidence="3" id="KW-1185">Reference proteome</keyword>
<dbReference type="Proteomes" id="UP000572680">
    <property type="component" value="Unassembled WGS sequence"/>
</dbReference>
<evidence type="ECO:0000313" key="3">
    <source>
        <dbReference type="Proteomes" id="UP000572680"/>
    </source>
</evidence>
<dbReference type="AlphaFoldDB" id="A0A7W3LZZ9"/>
<feature type="domain" description="Aminoglycoside phosphotransferase" evidence="1">
    <location>
        <begin position="58"/>
        <end position="251"/>
    </location>
</feature>